<evidence type="ECO:0000313" key="12">
    <source>
        <dbReference type="Proteomes" id="UP000051927"/>
    </source>
</evidence>
<evidence type="ECO:0000256" key="9">
    <source>
        <dbReference type="SAM" id="MobiDB-lite"/>
    </source>
</evidence>
<dbReference type="PANTHER" id="PTHR11079:SF202">
    <property type="entry name" value="TRNA-SPECIFIC ADENOSINE DEAMINASE"/>
    <property type="match status" value="1"/>
</dbReference>
<evidence type="ECO:0000256" key="8">
    <source>
        <dbReference type="HAMAP-Rule" id="MF_00972"/>
    </source>
</evidence>
<sequence length="198" mass="21530">MDYFTNTESSQDFGANSEKDGDKNGEKKSEKIIVKSEQNSAARDEKYMRLALSEAAAAAAEGEVPIGAVVVCDGEVIASAHNRREVDNSPSAHAEFLAMEEASRVLKRWRLTGCTVYVTLEPCLMCAGLMVNSRIDRCVFGACDPKGGALGTLYDVSCDSRLNHEFQVTSGVLANEAAAQLKAFFRERRQRSSSIGHN</sequence>
<organism evidence="11 12">
    <name type="scientific">Lancefieldella rimae</name>
    <dbReference type="NCBI Taxonomy" id="1383"/>
    <lineage>
        <taxon>Bacteria</taxon>
        <taxon>Bacillati</taxon>
        <taxon>Actinomycetota</taxon>
        <taxon>Coriobacteriia</taxon>
        <taxon>Coriobacteriales</taxon>
        <taxon>Atopobiaceae</taxon>
        <taxon>Lancefieldella</taxon>
    </lineage>
</organism>
<keyword evidence="3 8" id="KW-0819">tRNA processing</keyword>
<keyword evidence="6 8" id="KW-0862">Zinc</keyword>
<evidence type="ECO:0000256" key="7">
    <source>
        <dbReference type="ARBA" id="ARBA00048045"/>
    </source>
</evidence>
<feature type="binding site" evidence="8">
    <location>
        <position position="126"/>
    </location>
    <ligand>
        <name>Zn(2+)</name>
        <dbReference type="ChEBI" id="CHEBI:29105"/>
        <note>catalytic</note>
    </ligand>
</feature>
<dbReference type="GeneID" id="84904530"/>
<dbReference type="PANTHER" id="PTHR11079">
    <property type="entry name" value="CYTOSINE DEAMINASE FAMILY MEMBER"/>
    <property type="match status" value="1"/>
</dbReference>
<evidence type="ECO:0000256" key="6">
    <source>
        <dbReference type="ARBA" id="ARBA00022833"/>
    </source>
</evidence>
<keyword evidence="5 8" id="KW-0378">Hydrolase</keyword>
<evidence type="ECO:0000259" key="10">
    <source>
        <dbReference type="PROSITE" id="PS51747"/>
    </source>
</evidence>
<dbReference type="RefSeq" id="WP_003149208.1">
    <property type="nucleotide sequence ID" value="NZ_JQCP01000002.1"/>
</dbReference>
<dbReference type="InterPro" id="IPR058535">
    <property type="entry name" value="MafB19-deam"/>
</dbReference>
<dbReference type="CDD" id="cd01285">
    <property type="entry name" value="nucleoside_deaminase"/>
    <property type="match status" value="1"/>
</dbReference>
<evidence type="ECO:0000256" key="2">
    <source>
        <dbReference type="ARBA" id="ARBA00011738"/>
    </source>
</evidence>
<evidence type="ECO:0000256" key="4">
    <source>
        <dbReference type="ARBA" id="ARBA00022723"/>
    </source>
</evidence>
<dbReference type="EMBL" id="JQCP01000002">
    <property type="protein sequence ID" value="KRO02300.1"/>
    <property type="molecule type" value="Genomic_DNA"/>
</dbReference>
<proteinExistence type="inferred from homology"/>
<comment type="caution">
    <text evidence="11">The sequence shown here is derived from an EMBL/GenBank/DDBJ whole genome shotgun (WGS) entry which is preliminary data.</text>
</comment>
<dbReference type="NCBIfam" id="NF008113">
    <property type="entry name" value="PRK10860.1"/>
    <property type="match status" value="1"/>
</dbReference>
<feature type="compositionally biased region" description="Polar residues" evidence="9">
    <location>
        <begin position="1"/>
        <end position="14"/>
    </location>
</feature>
<accession>A0ABR5Q089</accession>
<dbReference type="EC" id="3.5.4.33" evidence="8"/>
<name>A0ABR5Q089_9ACTN</name>
<dbReference type="InterPro" id="IPR016193">
    <property type="entry name" value="Cytidine_deaminase-like"/>
</dbReference>
<dbReference type="SUPFAM" id="SSF53927">
    <property type="entry name" value="Cytidine deaminase-like"/>
    <property type="match status" value="1"/>
</dbReference>
<evidence type="ECO:0000256" key="1">
    <source>
        <dbReference type="ARBA" id="ARBA00010669"/>
    </source>
</evidence>
<reference evidence="11 12" key="1">
    <citation type="journal article" date="2015" name="Genome Announc.">
        <title>Expanding the biotechnology potential of lactobacilli through comparative genomics of 213 strains and associated genera.</title>
        <authorList>
            <person name="Sun Z."/>
            <person name="Harris H.M."/>
            <person name="McCann A."/>
            <person name="Guo C."/>
            <person name="Argimon S."/>
            <person name="Zhang W."/>
            <person name="Yang X."/>
            <person name="Jeffery I.B."/>
            <person name="Cooney J.C."/>
            <person name="Kagawa T.F."/>
            <person name="Liu W."/>
            <person name="Song Y."/>
            <person name="Salvetti E."/>
            <person name="Wrobel A."/>
            <person name="Rasinkangas P."/>
            <person name="Parkhill J."/>
            <person name="Rea M.C."/>
            <person name="O'Sullivan O."/>
            <person name="Ritari J."/>
            <person name="Douillard F.P."/>
            <person name="Paul Ross R."/>
            <person name="Yang R."/>
            <person name="Briner A.E."/>
            <person name="Felis G.E."/>
            <person name="de Vos W.M."/>
            <person name="Barrangou R."/>
            <person name="Klaenhammer T.R."/>
            <person name="Caufield P.W."/>
            <person name="Cui Y."/>
            <person name="Zhang H."/>
            <person name="O'Toole P.W."/>
        </authorList>
    </citation>
    <scope>NUCLEOTIDE SEQUENCE [LARGE SCALE GENOMIC DNA]</scope>
    <source>
        <strain evidence="11 12">DSM 7090</strain>
    </source>
</reference>
<protein>
    <recommendedName>
        <fullName evidence="8">tRNA-specific adenosine deaminase</fullName>
        <ecNumber evidence="8">3.5.4.33</ecNumber>
    </recommendedName>
</protein>
<feature type="domain" description="CMP/dCMP-type deaminase" evidence="10">
    <location>
        <begin position="42"/>
        <end position="169"/>
    </location>
</feature>
<feature type="binding site" evidence="8">
    <location>
        <position position="123"/>
    </location>
    <ligand>
        <name>Zn(2+)</name>
        <dbReference type="ChEBI" id="CHEBI:29105"/>
        <note>catalytic</note>
    </ligand>
</feature>
<dbReference type="Gene3D" id="3.40.140.10">
    <property type="entry name" value="Cytidine Deaminase, domain 2"/>
    <property type="match status" value="1"/>
</dbReference>
<dbReference type="HAMAP" id="MF_00972">
    <property type="entry name" value="tRNA_aden_deaminase"/>
    <property type="match status" value="1"/>
</dbReference>
<keyword evidence="4 8" id="KW-0479">Metal-binding</keyword>
<dbReference type="InterPro" id="IPR016192">
    <property type="entry name" value="APOBEC/CMP_deaminase_Zn-bd"/>
</dbReference>
<dbReference type="PROSITE" id="PS00903">
    <property type="entry name" value="CYT_DCMP_DEAMINASES_1"/>
    <property type="match status" value="1"/>
</dbReference>
<feature type="region of interest" description="Disordered" evidence="9">
    <location>
        <begin position="1"/>
        <end position="37"/>
    </location>
</feature>
<dbReference type="Pfam" id="PF14437">
    <property type="entry name" value="MafB19-deam"/>
    <property type="match status" value="1"/>
</dbReference>
<comment type="function">
    <text evidence="8">Catalyzes the deamination of adenosine to inosine at the wobble position 34 of tRNA(Arg2).</text>
</comment>
<comment type="similarity">
    <text evidence="1">Belongs to the cytidine and deoxycytidylate deaminase family. ADAT2 subfamily.</text>
</comment>
<keyword evidence="12" id="KW-1185">Reference proteome</keyword>
<comment type="subunit">
    <text evidence="2 8">Homodimer.</text>
</comment>
<evidence type="ECO:0000256" key="3">
    <source>
        <dbReference type="ARBA" id="ARBA00022694"/>
    </source>
</evidence>
<gene>
    <name evidence="8" type="primary">tadA</name>
    <name evidence="11" type="ORF">IV60_GL000730</name>
</gene>
<comment type="catalytic activity">
    <reaction evidence="7 8">
        <text>adenosine(34) in tRNA + H2O + H(+) = inosine(34) in tRNA + NH4(+)</text>
        <dbReference type="Rhea" id="RHEA:43168"/>
        <dbReference type="Rhea" id="RHEA-COMP:10373"/>
        <dbReference type="Rhea" id="RHEA-COMP:10374"/>
        <dbReference type="ChEBI" id="CHEBI:15377"/>
        <dbReference type="ChEBI" id="CHEBI:15378"/>
        <dbReference type="ChEBI" id="CHEBI:28938"/>
        <dbReference type="ChEBI" id="CHEBI:74411"/>
        <dbReference type="ChEBI" id="CHEBI:82852"/>
        <dbReference type="EC" id="3.5.4.33"/>
    </reaction>
</comment>
<feature type="active site" description="Proton donor" evidence="8">
    <location>
        <position position="95"/>
    </location>
</feature>
<feature type="binding site" evidence="8">
    <location>
        <position position="93"/>
    </location>
    <ligand>
        <name>Zn(2+)</name>
        <dbReference type="ChEBI" id="CHEBI:29105"/>
        <note>catalytic</note>
    </ligand>
</feature>
<evidence type="ECO:0000256" key="5">
    <source>
        <dbReference type="ARBA" id="ARBA00022801"/>
    </source>
</evidence>
<evidence type="ECO:0000313" key="11">
    <source>
        <dbReference type="EMBL" id="KRO02300.1"/>
    </source>
</evidence>
<dbReference type="InterPro" id="IPR028883">
    <property type="entry name" value="tRNA_aden_deaminase"/>
</dbReference>
<dbReference type="PROSITE" id="PS51747">
    <property type="entry name" value="CYT_DCMP_DEAMINASES_2"/>
    <property type="match status" value="1"/>
</dbReference>
<comment type="cofactor">
    <cofactor evidence="8">
        <name>Zn(2+)</name>
        <dbReference type="ChEBI" id="CHEBI:29105"/>
    </cofactor>
    <text evidence="8">Binds 1 zinc ion per subunit.</text>
</comment>
<dbReference type="InterPro" id="IPR002125">
    <property type="entry name" value="CMP_dCMP_dom"/>
</dbReference>
<feature type="compositionally biased region" description="Basic and acidic residues" evidence="9">
    <location>
        <begin position="17"/>
        <end position="34"/>
    </location>
</feature>
<dbReference type="Proteomes" id="UP000051927">
    <property type="component" value="Unassembled WGS sequence"/>
</dbReference>